<gene>
    <name evidence="2" type="ORF">EYC80_003368</name>
</gene>
<organism evidence="2 3">
    <name type="scientific">Monilinia laxa</name>
    <name type="common">Brown rot fungus</name>
    <name type="synonym">Sclerotinia laxa</name>
    <dbReference type="NCBI Taxonomy" id="61186"/>
    <lineage>
        <taxon>Eukaryota</taxon>
        <taxon>Fungi</taxon>
        <taxon>Dikarya</taxon>
        <taxon>Ascomycota</taxon>
        <taxon>Pezizomycotina</taxon>
        <taxon>Leotiomycetes</taxon>
        <taxon>Helotiales</taxon>
        <taxon>Sclerotiniaceae</taxon>
        <taxon>Monilinia</taxon>
    </lineage>
</organism>
<protein>
    <submittedName>
        <fullName evidence="2">Uncharacterized protein</fullName>
    </submittedName>
</protein>
<dbReference type="AlphaFoldDB" id="A0A5N6KDT7"/>
<name>A0A5N6KDT7_MONLA</name>
<proteinExistence type="predicted"/>
<accession>A0A5N6KDT7</accession>
<keyword evidence="3" id="KW-1185">Reference proteome</keyword>
<keyword evidence="1" id="KW-1133">Transmembrane helix</keyword>
<evidence type="ECO:0000313" key="2">
    <source>
        <dbReference type="EMBL" id="KAB8301518.1"/>
    </source>
</evidence>
<reference evidence="2 3" key="1">
    <citation type="submission" date="2019-06" db="EMBL/GenBank/DDBJ databases">
        <title>Genome Sequence of the Brown Rot Fungal Pathogen Monilinia laxa.</title>
        <authorList>
            <person name="De Miccolis Angelini R.M."/>
            <person name="Landi L."/>
            <person name="Abate D."/>
            <person name="Pollastro S."/>
            <person name="Romanazzi G."/>
            <person name="Faretra F."/>
        </authorList>
    </citation>
    <scope>NUCLEOTIDE SEQUENCE [LARGE SCALE GENOMIC DNA]</scope>
    <source>
        <strain evidence="2 3">Mlax316</strain>
    </source>
</reference>
<sequence>MWVEITLPCRLKVGYIYRYIEIFSRTQLWNLRINFGEWIGGMEHTKTSPWRKSQMLKDAIYNLCCRYRLSSALFHSTIFYFCLHFAEIFLHLNLALVSV</sequence>
<keyword evidence="1" id="KW-0812">Transmembrane</keyword>
<keyword evidence="1" id="KW-0472">Membrane</keyword>
<evidence type="ECO:0000256" key="1">
    <source>
        <dbReference type="SAM" id="Phobius"/>
    </source>
</evidence>
<evidence type="ECO:0000313" key="3">
    <source>
        <dbReference type="Proteomes" id="UP000326757"/>
    </source>
</evidence>
<dbReference type="Proteomes" id="UP000326757">
    <property type="component" value="Unassembled WGS sequence"/>
</dbReference>
<dbReference type="EMBL" id="VIGI01000004">
    <property type="protein sequence ID" value="KAB8301518.1"/>
    <property type="molecule type" value="Genomic_DNA"/>
</dbReference>
<feature type="transmembrane region" description="Helical" evidence="1">
    <location>
        <begin position="78"/>
        <end position="97"/>
    </location>
</feature>
<comment type="caution">
    <text evidence="2">The sequence shown here is derived from an EMBL/GenBank/DDBJ whole genome shotgun (WGS) entry which is preliminary data.</text>
</comment>